<proteinExistence type="predicted"/>
<gene>
    <name evidence="1" type="ORF">NFRAN_1590</name>
</gene>
<dbReference type="Proteomes" id="UP000294299">
    <property type="component" value="Chromosome NFRAN"/>
</dbReference>
<dbReference type="EMBL" id="LR216287">
    <property type="protein sequence ID" value="VFJ13912.1"/>
    <property type="molecule type" value="Genomic_DNA"/>
</dbReference>
<sequence length="45" mass="5287">MNVIDVDQKGKDDGSKKGFKIMIRRDIHQVINLSLFGRRKNLIWC</sequence>
<organism evidence="1 2">
    <name type="scientific">Candidatus Nitrosocosmicus franklandianus</name>
    <dbReference type="NCBI Taxonomy" id="1798806"/>
    <lineage>
        <taxon>Archaea</taxon>
        <taxon>Nitrososphaerota</taxon>
        <taxon>Nitrososphaeria</taxon>
        <taxon>Nitrososphaerales</taxon>
        <taxon>Nitrososphaeraceae</taxon>
        <taxon>Candidatus Nitrosocosmicus</taxon>
    </lineage>
</organism>
<dbReference type="KEGG" id="nfn:NFRAN_1590"/>
<keyword evidence="2" id="KW-1185">Reference proteome</keyword>
<reference evidence="1 2" key="1">
    <citation type="submission" date="2019-02" db="EMBL/GenBank/DDBJ databases">
        <authorList>
            <person name="Lehtovirta-Morley E L."/>
        </authorList>
    </citation>
    <scope>NUCLEOTIDE SEQUENCE [LARGE SCALE GENOMIC DNA]</scope>
    <source>
        <strain evidence="1">NFRAN1</strain>
    </source>
</reference>
<dbReference type="AlphaFoldDB" id="A0A484IE26"/>
<evidence type="ECO:0000313" key="2">
    <source>
        <dbReference type="Proteomes" id="UP000294299"/>
    </source>
</evidence>
<accession>A0A484IE26</accession>
<protein>
    <submittedName>
        <fullName evidence="1">Uncharacterized protein</fullName>
    </submittedName>
</protein>
<name>A0A484IE26_9ARCH</name>
<evidence type="ECO:0000313" key="1">
    <source>
        <dbReference type="EMBL" id="VFJ13912.1"/>
    </source>
</evidence>